<dbReference type="Proteomes" id="UP000620064">
    <property type="component" value="Unassembled WGS sequence"/>
</dbReference>
<dbReference type="PANTHER" id="PTHR43133:SF8">
    <property type="entry name" value="RNA POLYMERASE SIGMA FACTOR HI_1459-RELATED"/>
    <property type="match status" value="1"/>
</dbReference>
<dbReference type="SUPFAM" id="SSF88946">
    <property type="entry name" value="Sigma2 domain of RNA polymerase sigma factors"/>
    <property type="match status" value="1"/>
</dbReference>
<gene>
    <name evidence="8" type="ORF">GCM10010992_02720</name>
</gene>
<dbReference type="InterPro" id="IPR013249">
    <property type="entry name" value="RNA_pol_sigma70_r4_t2"/>
</dbReference>
<organism evidence="8 9">
    <name type="scientific">Cloacibacterium rupense</name>
    <dbReference type="NCBI Taxonomy" id="517423"/>
    <lineage>
        <taxon>Bacteria</taxon>
        <taxon>Pseudomonadati</taxon>
        <taxon>Bacteroidota</taxon>
        <taxon>Flavobacteriia</taxon>
        <taxon>Flavobacteriales</taxon>
        <taxon>Weeksellaceae</taxon>
    </lineage>
</organism>
<evidence type="ECO:0000313" key="8">
    <source>
        <dbReference type="EMBL" id="GGP01618.1"/>
    </source>
</evidence>
<dbReference type="SUPFAM" id="SSF88659">
    <property type="entry name" value="Sigma3 and sigma4 domains of RNA polymerase sigma factors"/>
    <property type="match status" value="1"/>
</dbReference>
<dbReference type="InterPro" id="IPR013325">
    <property type="entry name" value="RNA_pol_sigma_r2"/>
</dbReference>
<sequence length="174" mass="20341">MNHELLIKLKNKDRLAQRQVYEQFAGRFYAVCKRYLKKDEEAEEALADTFFIIFTKIDQLQNLDVFEAWAKKIAVNQCLQTLRKKESILISIDEETFVEKHLADQHSESSFEKDILALLHFLPEGCRTIFNLFAVEGYPHREIAEMLSITEGTSKSQVNFARKKLQELLQTQNV</sequence>
<feature type="domain" description="RNA polymerase sigma factor 70 region 4 type 2" evidence="7">
    <location>
        <begin position="114"/>
        <end position="165"/>
    </location>
</feature>
<name>A0ABQ2NEU7_9FLAO</name>
<evidence type="ECO:0000256" key="2">
    <source>
        <dbReference type="ARBA" id="ARBA00023015"/>
    </source>
</evidence>
<evidence type="ECO:0000256" key="3">
    <source>
        <dbReference type="ARBA" id="ARBA00023082"/>
    </source>
</evidence>
<keyword evidence="2" id="KW-0805">Transcription regulation</keyword>
<dbReference type="Pfam" id="PF04542">
    <property type="entry name" value="Sigma70_r2"/>
    <property type="match status" value="1"/>
</dbReference>
<dbReference type="InterPro" id="IPR013324">
    <property type="entry name" value="RNA_pol_sigma_r3/r4-like"/>
</dbReference>
<dbReference type="InterPro" id="IPR007627">
    <property type="entry name" value="RNA_pol_sigma70_r2"/>
</dbReference>
<dbReference type="Gene3D" id="1.10.10.10">
    <property type="entry name" value="Winged helix-like DNA-binding domain superfamily/Winged helix DNA-binding domain"/>
    <property type="match status" value="1"/>
</dbReference>
<dbReference type="InterPro" id="IPR014284">
    <property type="entry name" value="RNA_pol_sigma-70_dom"/>
</dbReference>
<dbReference type="EMBL" id="BMLV01000001">
    <property type="protein sequence ID" value="GGP01618.1"/>
    <property type="molecule type" value="Genomic_DNA"/>
</dbReference>
<evidence type="ECO:0000259" key="6">
    <source>
        <dbReference type="Pfam" id="PF04542"/>
    </source>
</evidence>
<accession>A0ABQ2NEU7</accession>
<evidence type="ECO:0000259" key="7">
    <source>
        <dbReference type="Pfam" id="PF08281"/>
    </source>
</evidence>
<keyword evidence="4" id="KW-0238">DNA-binding</keyword>
<evidence type="ECO:0000256" key="5">
    <source>
        <dbReference type="ARBA" id="ARBA00023163"/>
    </source>
</evidence>
<dbReference type="RefSeq" id="WP_188616282.1">
    <property type="nucleotide sequence ID" value="NZ_BMLV01000001.1"/>
</dbReference>
<dbReference type="PANTHER" id="PTHR43133">
    <property type="entry name" value="RNA POLYMERASE ECF-TYPE SIGMA FACTO"/>
    <property type="match status" value="1"/>
</dbReference>
<evidence type="ECO:0000313" key="9">
    <source>
        <dbReference type="Proteomes" id="UP000620064"/>
    </source>
</evidence>
<feature type="domain" description="RNA polymerase sigma-70 region 2" evidence="6">
    <location>
        <begin position="21"/>
        <end position="86"/>
    </location>
</feature>
<dbReference type="NCBIfam" id="TIGR02937">
    <property type="entry name" value="sigma70-ECF"/>
    <property type="match status" value="1"/>
</dbReference>
<protein>
    <submittedName>
        <fullName evidence="8">RNA polymerase ECF-type sigma factor</fullName>
    </submittedName>
</protein>
<dbReference type="InterPro" id="IPR036388">
    <property type="entry name" value="WH-like_DNA-bd_sf"/>
</dbReference>
<evidence type="ECO:0000256" key="4">
    <source>
        <dbReference type="ARBA" id="ARBA00023125"/>
    </source>
</evidence>
<keyword evidence="3" id="KW-0731">Sigma factor</keyword>
<dbReference type="Gene3D" id="1.10.1740.10">
    <property type="match status" value="1"/>
</dbReference>
<comment type="similarity">
    <text evidence="1">Belongs to the sigma-70 factor family. ECF subfamily.</text>
</comment>
<dbReference type="InterPro" id="IPR039425">
    <property type="entry name" value="RNA_pol_sigma-70-like"/>
</dbReference>
<keyword evidence="9" id="KW-1185">Reference proteome</keyword>
<evidence type="ECO:0000256" key="1">
    <source>
        <dbReference type="ARBA" id="ARBA00010641"/>
    </source>
</evidence>
<dbReference type="Pfam" id="PF08281">
    <property type="entry name" value="Sigma70_r4_2"/>
    <property type="match status" value="1"/>
</dbReference>
<reference evidence="9" key="1">
    <citation type="journal article" date="2019" name="Int. J. Syst. Evol. Microbiol.">
        <title>The Global Catalogue of Microorganisms (GCM) 10K type strain sequencing project: providing services to taxonomists for standard genome sequencing and annotation.</title>
        <authorList>
            <consortium name="The Broad Institute Genomics Platform"/>
            <consortium name="The Broad Institute Genome Sequencing Center for Infectious Disease"/>
            <person name="Wu L."/>
            <person name="Ma J."/>
        </authorList>
    </citation>
    <scope>NUCLEOTIDE SEQUENCE [LARGE SCALE GENOMIC DNA]</scope>
    <source>
        <strain evidence="9">CGMCC 1.7656</strain>
    </source>
</reference>
<comment type="caution">
    <text evidence="8">The sequence shown here is derived from an EMBL/GenBank/DDBJ whole genome shotgun (WGS) entry which is preliminary data.</text>
</comment>
<keyword evidence="5" id="KW-0804">Transcription</keyword>
<proteinExistence type="inferred from homology"/>